<name>A0A382FA37_9ZZZZ</name>
<organism evidence="1">
    <name type="scientific">marine metagenome</name>
    <dbReference type="NCBI Taxonomy" id="408172"/>
    <lineage>
        <taxon>unclassified sequences</taxon>
        <taxon>metagenomes</taxon>
        <taxon>ecological metagenomes</taxon>
    </lineage>
</organism>
<proteinExistence type="predicted"/>
<gene>
    <name evidence="1" type="ORF">METZ01_LOCUS211801</name>
</gene>
<dbReference type="AlphaFoldDB" id="A0A382FA37"/>
<dbReference type="EMBL" id="UINC01048432">
    <property type="protein sequence ID" value="SVB58947.1"/>
    <property type="molecule type" value="Genomic_DNA"/>
</dbReference>
<evidence type="ECO:0000313" key="1">
    <source>
        <dbReference type="EMBL" id="SVB58947.1"/>
    </source>
</evidence>
<accession>A0A382FA37</accession>
<protein>
    <submittedName>
        <fullName evidence="1">Uncharacterized protein</fullName>
    </submittedName>
</protein>
<reference evidence="1" key="1">
    <citation type="submission" date="2018-05" db="EMBL/GenBank/DDBJ databases">
        <authorList>
            <person name="Lanie J.A."/>
            <person name="Ng W.-L."/>
            <person name="Kazmierczak K.M."/>
            <person name="Andrzejewski T.M."/>
            <person name="Davidsen T.M."/>
            <person name="Wayne K.J."/>
            <person name="Tettelin H."/>
            <person name="Glass J.I."/>
            <person name="Rusch D."/>
            <person name="Podicherti R."/>
            <person name="Tsui H.-C.T."/>
            <person name="Winkler M.E."/>
        </authorList>
    </citation>
    <scope>NUCLEOTIDE SEQUENCE</scope>
</reference>
<sequence>MTDKADKKPSGVFFSKSGGDYVVLWKGQEVVRYASIEAFVEAHQAGLLALDESQADLLEKYYQSIGVSTGRSPDKSGRS</sequence>